<dbReference type="Proteomes" id="UP001164539">
    <property type="component" value="Chromosome 2"/>
</dbReference>
<evidence type="ECO:0000313" key="1">
    <source>
        <dbReference type="EMBL" id="KAJ4725135.1"/>
    </source>
</evidence>
<proteinExistence type="predicted"/>
<evidence type="ECO:0000313" key="2">
    <source>
        <dbReference type="Proteomes" id="UP001164539"/>
    </source>
</evidence>
<name>A0ACC1YN73_MELAZ</name>
<accession>A0ACC1YN73</accession>
<comment type="caution">
    <text evidence="1">The sequence shown here is derived from an EMBL/GenBank/DDBJ whole genome shotgun (WGS) entry which is preliminary data.</text>
</comment>
<organism evidence="1 2">
    <name type="scientific">Melia azedarach</name>
    <name type="common">Chinaberry tree</name>
    <dbReference type="NCBI Taxonomy" id="155640"/>
    <lineage>
        <taxon>Eukaryota</taxon>
        <taxon>Viridiplantae</taxon>
        <taxon>Streptophyta</taxon>
        <taxon>Embryophyta</taxon>
        <taxon>Tracheophyta</taxon>
        <taxon>Spermatophyta</taxon>
        <taxon>Magnoliopsida</taxon>
        <taxon>eudicotyledons</taxon>
        <taxon>Gunneridae</taxon>
        <taxon>Pentapetalae</taxon>
        <taxon>rosids</taxon>
        <taxon>malvids</taxon>
        <taxon>Sapindales</taxon>
        <taxon>Meliaceae</taxon>
        <taxon>Melia</taxon>
    </lineage>
</organism>
<protein>
    <submittedName>
        <fullName evidence="1">Stigma-specific Stig1 family protein</fullName>
    </submittedName>
</protein>
<reference evidence="1 2" key="1">
    <citation type="journal article" date="2023" name="Science">
        <title>Complex scaffold remodeling in plant triterpene biosynthesis.</title>
        <authorList>
            <person name="De La Pena R."/>
            <person name="Hodgson H."/>
            <person name="Liu J.C."/>
            <person name="Stephenson M.J."/>
            <person name="Martin A.C."/>
            <person name="Owen C."/>
            <person name="Harkess A."/>
            <person name="Leebens-Mack J."/>
            <person name="Jimenez L.E."/>
            <person name="Osbourn A."/>
            <person name="Sattely E.S."/>
        </authorList>
    </citation>
    <scope>NUCLEOTIDE SEQUENCE [LARGE SCALE GENOMIC DNA]</scope>
    <source>
        <strain evidence="2">cv. JPN11</strain>
        <tissue evidence="1">Leaf</tissue>
    </source>
</reference>
<sequence>MNVLHLFFMYTLFVALVLPTLAKSNIIEEENNSTDPNYDEALLEEFELGTKNDFLENPSTDSTDQYSKVGRFLLQKTRAHRLTCNKFPRVCHAKGSPGPHCCKKKCVNVLKDRINCGLCGKKCKYGEICCNGKCVNLFFSKKHCGSCNKKCSNGSLCVFGLCNYASP</sequence>
<gene>
    <name evidence="1" type="ORF">OWV82_004046</name>
</gene>
<dbReference type="EMBL" id="CM051395">
    <property type="protein sequence ID" value="KAJ4725135.1"/>
    <property type="molecule type" value="Genomic_DNA"/>
</dbReference>
<keyword evidence="2" id="KW-1185">Reference proteome</keyword>